<dbReference type="OrthoDB" id="37369at2"/>
<evidence type="ECO:0008006" key="3">
    <source>
        <dbReference type="Google" id="ProtNLM"/>
    </source>
</evidence>
<dbReference type="PANTHER" id="PTHR39961">
    <property type="entry name" value="HYPOTHETICAL CYTOSOLIC PROTEIN"/>
    <property type="match status" value="1"/>
</dbReference>
<name>A0A5C4TG19_9BACL</name>
<dbReference type="EMBL" id="VDCQ01000002">
    <property type="protein sequence ID" value="TNJ68084.1"/>
    <property type="molecule type" value="Genomic_DNA"/>
</dbReference>
<dbReference type="AlphaFoldDB" id="A0A5C4TG19"/>
<protein>
    <recommendedName>
        <fullName evidence="3">DUF458 domain-containing protein</fullName>
    </recommendedName>
</protein>
<accession>A0A5C4TG19</accession>
<evidence type="ECO:0000313" key="1">
    <source>
        <dbReference type="EMBL" id="TNJ68084.1"/>
    </source>
</evidence>
<evidence type="ECO:0000313" key="2">
    <source>
        <dbReference type="Proteomes" id="UP000307943"/>
    </source>
</evidence>
<comment type="caution">
    <text evidence="1">The sequence shown here is derived from an EMBL/GenBank/DDBJ whole genome shotgun (WGS) entry which is preliminary data.</text>
</comment>
<dbReference type="Proteomes" id="UP000307943">
    <property type="component" value="Unassembled WGS sequence"/>
</dbReference>
<reference evidence="1 2" key="1">
    <citation type="submission" date="2019-05" db="EMBL/GenBank/DDBJ databases">
        <title>We sequenced the genome of Paenibacillus hemerocallicola KCTC 33185 for further insight into its adaptation and study the phylogeny of Paenibacillus.</title>
        <authorList>
            <person name="Narsing Rao M.P."/>
        </authorList>
    </citation>
    <scope>NUCLEOTIDE SEQUENCE [LARGE SCALE GENOMIC DNA]</scope>
    <source>
        <strain evidence="1 2">KCTC 33185</strain>
    </source>
</reference>
<keyword evidence="2" id="KW-1185">Reference proteome</keyword>
<dbReference type="InterPro" id="IPR007405">
    <property type="entry name" value="Phage_KVP40_Orf299"/>
</dbReference>
<dbReference type="Pfam" id="PF04308">
    <property type="entry name" value="RNaseH_like"/>
    <property type="match status" value="1"/>
</dbReference>
<dbReference type="PANTHER" id="PTHR39961:SF1">
    <property type="entry name" value="DUF458 DOMAIN-CONTAINING PROTEIN"/>
    <property type="match status" value="1"/>
</dbReference>
<gene>
    <name evidence="1" type="ORF">FE784_02525</name>
</gene>
<proteinExistence type="predicted"/>
<organism evidence="1 2">
    <name type="scientific">Paenibacillus hemerocallicola</name>
    <dbReference type="NCBI Taxonomy" id="1172614"/>
    <lineage>
        <taxon>Bacteria</taxon>
        <taxon>Bacillati</taxon>
        <taxon>Bacillota</taxon>
        <taxon>Bacilli</taxon>
        <taxon>Bacillales</taxon>
        <taxon>Paenibacillaceae</taxon>
        <taxon>Paenibacillus</taxon>
    </lineage>
</organism>
<sequence>MAKDPVWDGFPGTSFQNATERNMSIEEVFRKVGKFMSQKPQAEYRLIVGTDCQSYARATTFVTGIVIQRVGNGAWACYRKLSVPRTFRSVGQKLSFETLLSEQVAELVGQRYKSGLEDIVLPYVYQGASFQLYVDIDAGCDAEVNKTAPFVAEMVQRVEALGFTARVKPDAVIASGYANRYTKHTRRPKAAY</sequence>